<dbReference type="Pfam" id="PF11079">
    <property type="entry name" value="YqhG"/>
    <property type="match status" value="1"/>
</dbReference>
<evidence type="ECO:0000313" key="3">
    <source>
        <dbReference type="Proteomes" id="UP001595882"/>
    </source>
</evidence>
<dbReference type="PROSITE" id="PS51257">
    <property type="entry name" value="PROKAR_LIPOPROTEIN"/>
    <property type="match status" value="1"/>
</dbReference>
<evidence type="ECO:0000256" key="1">
    <source>
        <dbReference type="SAM" id="Coils"/>
    </source>
</evidence>
<feature type="coiled-coil region" evidence="1">
    <location>
        <begin position="204"/>
        <end position="238"/>
    </location>
</feature>
<keyword evidence="3" id="KW-1185">Reference proteome</keyword>
<sequence length="265" mass="31031">MKIDNLHSFLHQFFSISGCKVSEPEANELVVQLTKELDITLMNRPFYWHYMDKIGQQGTPMSLQLSTGGSQIDPKKEWIHYGSPRLHQIFQYIQSQAEITLLYEALNIKEKTALFPWLVANLKIEYIGKQKKEEIHSIGLHLINGTMINHMMTILENVDLKEIVSDYSYTITPIITPSSGFQRIFNYLEQELAKKDYSWASQAMKALEEELNLLEHFFSDQENDRELYDNEVVRLKERLEPRIKMNIINAGIFYLSEQTMSKILY</sequence>
<proteinExistence type="predicted"/>
<gene>
    <name evidence="2" type="ORF">ACFOY7_14275</name>
</gene>
<keyword evidence="1" id="KW-0175">Coiled coil</keyword>
<dbReference type="RefSeq" id="WP_390252768.1">
    <property type="nucleotide sequence ID" value="NZ_JBHSDT010000008.1"/>
</dbReference>
<dbReference type="Proteomes" id="UP001595882">
    <property type="component" value="Unassembled WGS sequence"/>
</dbReference>
<accession>A0ABV8X1D3</accession>
<organism evidence="2 3">
    <name type="scientific">Gracilibacillus xinjiangensis</name>
    <dbReference type="NCBI Taxonomy" id="1193282"/>
    <lineage>
        <taxon>Bacteria</taxon>
        <taxon>Bacillati</taxon>
        <taxon>Bacillota</taxon>
        <taxon>Bacilli</taxon>
        <taxon>Bacillales</taxon>
        <taxon>Bacillaceae</taxon>
        <taxon>Gracilibacillus</taxon>
    </lineage>
</organism>
<dbReference type="InterPro" id="IPR024562">
    <property type="entry name" value="YqhG"/>
</dbReference>
<dbReference type="EMBL" id="JBHSDT010000008">
    <property type="protein sequence ID" value="MFC4404231.1"/>
    <property type="molecule type" value="Genomic_DNA"/>
</dbReference>
<protein>
    <submittedName>
        <fullName evidence="2">YqhG family protein</fullName>
    </submittedName>
</protein>
<name>A0ABV8X1D3_9BACI</name>
<comment type="caution">
    <text evidence="2">The sequence shown here is derived from an EMBL/GenBank/DDBJ whole genome shotgun (WGS) entry which is preliminary data.</text>
</comment>
<evidence type="ECO:0000313" key="2">
    <source>
        <dbReference type="EMBL" id="MFC4404231.1"/>
    </source>
</evidence>
<reference evidence="3" key="1">
    <citation type="journal article" date="2019" name="Int. J. Syst. Evol. Microbiol.">
        <title>The Global Catalogue of Microorganisms (GCM) 10K type strain sequencing project: providing services to taxonomists for standard genome sequencing and annotation.</title>
        <authorList>
            <consortium name="The Broad Institute Genomics Platform"/>
            <consortium name="The Broad Institute Genome Sequencing Center for Infectious Disease"/>
            <person name="Wu L."/>
            <person name="Ma J."/>
        </authorList>
    </citation>
    <scope>NUCLEOTIDE SEQUENCE [LARGE SCALE GENOMIC DNA]</scope>
    <source>
        <strain evidence="3">CCUG 37865</strain>
    </source>
</reference>